<comment type="similarity">
    <text evidence="1">Belongs to the ADP-ribosylglycohydrolase family.</text>
</comment>
<reference evidence="3 4" key="1">
    <citation type="submission" date="2022-09" db="EMBL/GenBank/DDBJ databases">
        <title>Genome sequencing of Flavivirga sp. MEBiC05379.</title>
        <authorList>
            <person name="Oh H.-M."/>
            <person name="Kwon K.K."/>
            <person name="Park M.J."/>
            <person name="Yang S.-H."/>
        </authorList>
    </citation>
    <scope>NUCLEOTIDE SEQUENCE [LARGE SCALE GENOMIC DNA]</scope>
    <source>
        <strain evidence="3 4">MEBiC05379</strain>
    </source>
</reference>
<keyword evidence="4" id="KW-1185">Reference proteome</keyword>
<dbReference type="Gene3D" id="1.10.4080.10">
    <property type="entry name" value="ADP-ribosylation/Crystallin J1"/>
    <property type="match status" value="1"/>
</dbReference>
<dbReference type="Proteomes" id="UP001337305">
    <property type="component" value="Unassembled WGS sequence"/>
</dbReference>
<dbReference type="InterPro" id="IPR005502">
    <property type="entry name" value="Ribosyl_crysJ1"/>
</dbReference>
<dbReference type="PROSITE" id="PS51257">
    <property type="entry name" value="PROKAR_LIPOPROTEIN"/>
    <property type="match status" value="1"/>
</dbReference>
<sequence length="522" mass="58425">MKKPTIIVLFSGLLFGIGCGEKANNKISSTIDIGQEKVISKDAFKDKIKGAWVAQTVGVTFGLPAEFKYNSTMIQDYQKLNWDENSLEVEYRERPGTYDDIYMDLSFMKVIEEEGVDAPAQSFALSFANANYKLWFANQSARYNILNGLTPPESGHWTNNPCADDIDFQIEADFAGLMNPGMVNSAVEICDKVGHIMNYGDGYYGGVFVASLYALALVSDDVNDIEGIVNKSIKVIPSESNFSKCINDVIKWHKEDPNDWKSTWHKVNGKWSSEIGSPLGVFQPFNIDAKINAAWVVMGLLYGDGDFTRTFEIATRCGDDADCNPATAGGVLASIVGFNKIPDFWKQGLTKVENLPFMGTDYSLIDAYALSEKHALDMIVKNGGNVTNNDITIKIQQPKTIPLEVSFEGHYPKEKLYPVQTKDEISFEFEGIGFALAGPSNLRNPGGKNHVFQTEMYIDGKLVEKINLPTERNKRRFTPFWKYQLPKGKHKVLIKILNPVDFVYVQLNHVIVYDDKPFKVNL</sequence>
<organism evidence="3 4">
    <name type="scientific">Flavivirga spongiicola</name>
    <dbReference type="NCBI Taxonomy" id="421621"/>
    <lineage>
        <taxon>Bacteria</taxon>
        <taxon>Pseudomonadati</taxon>
        <taxon>Bacteroidota</taxon>
        <taxon>Flavobacteriia</taxon>
        <taxon>Flavobacteriales</taxon>
        <taxon>Flavobacteriaceae</taxon>
        <taxon>Flavivirga</taxon>
    </lineage>
</organism>
<protein>
    <submittedName>
        <fullName evidence="3">ADP-ribosylglycohydrolase family protein</fullName>
    </submittedName>
</protein>
<evidence type="ECO:0000313" key="4">
    <source>
        <dbReference type="Proteomes" id="UP001337305"/>
    </source>
</evidence>
<accession>A0ABU7XPZ7</accession>
<dbReference type="EMBL" id="JAODOP010000004">
    <property type="protein sequence ID" value="MEF3832471.1"/>
    <property type="molecule type" value="Genomic_DNA"/>
</dbReference>
<evidence type="ECO:0000256" key="2">
    <source>
        <dbReference type="ARBA" id="ARBA00022801"/>
    </source>
</evidence>
<gene>
    <name evidence="3" type="ORF">N1F79_04970</name>
</gene>
<proteinExistence type="inferred from homology"/>
<dbReference type="InterPro" id="IPR050792">
    <property type="entry name" value="ADP-ribosylglycohydrolase"/>
</dbReference>
<comment type="caution">
    <text evidence="3">The sequence shown here is derived from an EMBL/GenBank/DDBJ whole genome shotgun (WGS) entry which is preliminary data.</text>
</comment>
<evidence type="ECO:0000313" key="3">
    <source>
        <dbReference type="EMBL" id="MEF3832471.1"/>
    </source>
</evidence>
<keyword evidence="2" id="KW-0378">Hydrolase</keyword>
<dbReference type="SUPFAM" id="SSF101478">
    <property type="entry name" value="ADP-ribosylglycohydrolase"/>
    <property type="match status" value="1"/>
</dbReference>
<dbReference type="PANTHER" id="PTHR16222">
    <property type="entry name" value="ADP-RIBOSYLGLYCOHYDROLASE"/>
    <property type="match status" value="1"/>
</dbReference>
<dbReference type="RefSeq" id="WP_303304849.1">
    <property type="nucleotide sequence ID" value="NZ_JAODOP010000004.1"/>
</dbReference>
<dbReference type="PANTHER" id="PTHR16222:SF24">
    <property type="entry name" value="ADP-RIBOSYLHYDROLASE ARH3"/>
    <property type="match status" value="1"/>
</dbReference>
<name>A0ABU7XPZ7_9FLAO</name>
<dbReference type="InterPro" id="IPR036705">
    <property type="entry name" value="Ribosyl_crysJ1_sf"/>
</dbReference>
<evidence type="ECO:0000256" key="1">
    <source>
        <dbReference type="ARBA" id="ARBA00010702"/>
    </source>
</evidence>
<dbReference type="Pfam" id="PF03747">
    <property type="entry name" value="ADP_ribosyl_GH"/>
    <property type="match status" value="1"/>
</dbReference>